<evidence type="ECO:0000313" key="2">
    <source>
        <dbReference type="Proteomes" id="UP000688947"/>
    </source>
</evidence>
<gene>
    <name evidence="1" type="ORF">JG687_00019009</name>
</gene>
<organism evidence="1 2">
    <name type="scientific">Phytophthora cactorum</name>
    <dbReference type="NCBI Taxonomy" id="29920"/>
    <lineage>
        <taxon>Eukaryota</taxon>
        <taxon>Sar</taxon>
        <taxon>Stramenopiles</taxon>
        <taxon>Oomycota</taxon>
        <taxon>Peronosporomycetes</taxon>
        <taxon>Peronosporales</taxon>
        <taxon>Peronosporaceae</taxon>
        <taxon>Phytophthora</taxon>
    </lineage>
</organism>
<proteinExistence type="predicted"/>
<comment type="caution">
    <text evidence="1">The sequence shown here is derived from an EMBL/GenBank/DDBJ whole genome shotgun (WGS) entry which is preliminary data.</text>
</comment>
<dbReference type="EMBL" id="JAENGZ010002939">
    <property type="protein sequence ID" value="KAG6942530.1"/>
    <property type="molecule type" value="Genomic_DNA"/>
</dbReference>
<dbReference type="Proteomes" id="UP000688947">
    <property type="component" value="Unassembled WGS sequence"/>
</dbReference>
<evidence type="ECO:0000313" key="1">
    <source>
        <dbReference type="EMBL" id="KAG6942530.1"/>
    </source>
</evidence>
<accession>A0A8T1TLB1</accession>
<reference evidence="1" key="1">
    <citation type="submission" date="2021-01" db="EMBL/GenBank/DDBJ databases">
        <title>Phytophthora aleatoria, a newly-described species from Pinus radiata is distinct from Phytophthora cactorum isolates based on comparative genomics.</title>
        <authorList>
            <person name="Mcdougal R."/>
            <person name="Panda P."/>
            <person name="Williams N."/>
            <person name="Studholme D.J."/>
        </authorList>
    </citation>
    <scope>NUCLEOTIDE SEQUENCE</scope>
    <source>
        <strain evidence="1">NZFS 3830</strain>
    </source>
</reference>
<protein>
    <submittedName>
        <fullName evidence="1">Uncharacterized protein</fullName>
    </submittedName>
</protein>
<dbReference type="AlphaFoldDB" id="A0A8T1TLB1"/>
<sequence length="65" mass="7543">MMLQVKARFLGLDDCYDLSELTWKMSFVSSSLTLQRQSIEKSARSQHKTTKLKLLPRQSLVRNAK</sequence>
<name>A0A8T1TLB1_9STRA</name>
<feature type="non-terminal residue" evidence="1">
    <location>
        <position position="65"/>
    </location>
</feature>